<gene>
    <name evidence="4" type="ORF">COT87_01305</name>
</gene>
<feature type="non-terminal residue" evidence="4">
    <location>
        <position position="1"/>
    </location>
</feature>
<proteinExistence type="predicted"/>
<sequence>NSGASAGLFMYYIVVIALMLAAANTPAMLKVPLSAVTKFMGDLANKPFEAIKATAGKQMQLGLENFKGTRAGGIFRQMEVSSATLDAKLDSAKKARQATTREGVKNRLQPGDEKTLADYDTKETAYLNSQLPRFGVSSINDLSSAEKTALKLEFENQDPGRTSKRNQATLRDNTFLAEAIKAEMDKEPTGAEAEDNLKKAYEAFGTSPTLLNARKLKIAQGVMRRVRNITRDGTERDAIEDAHDRLIDGTYNGRTGKELLKQAGYHWSTTKYNDTPRPTRTQEESAGAGISGSGYSALADNQKELNNLKTSLRELASSIKTLSQEADAAANNLGTLSDQDTKDAAIKALKLVQENKVDADVLLRSDKEDLRDNLTKLSTDDINTTNNLTQQQEKQIDEIASSDATQEAKQQQISQSLGSEGEIDEATSSRLASVLSHGIKPQDLRNAKAFVAGVTDPEAFRNIRDFIAKSQAVSDLKQQQANLEAKRTTVENTVTEQQSNITAQFSNQDQYTSAVNASFNVDATSTNTNLDNASALRDEIMSFLSTSANPTTTASQSLSQAGMGDETISNLYTLIQSFGIVRPDAGTPEDFGKHTTLTQVLNDLNGLVSAPRPTKE</sequence>
<feature type="coiled-coil region" evidence="1">
    <location>
        <begin position="298"/>
        <end position="339"/>
    </location>
</feature>
<dbReference type="AlphaFoldDB" id="A0A2H0VJ35"/>
<evidence type="ECO:0000256" key="1">
    <source>
        <dbReference type="SAM" id="Coils"/>
    </source>
</evidence>
<comment type="caution">
    <text evidence="4">The sequence shown here is derived from an EMBL/GenBank/DDBJ whole genome shotgun (WGS) entry which is preliminary data.</text>
</comment>
<feature type="compositionally biased region" description="Polar residues" evidence="2">
    <location>
        <begin position="269"/>
        <end position="279"/>
    </location>
</feature>
<feature type="transmembrane region" description="Helical" evidence="3">
    <location>
        <begin position="6"/>
        <end position="23"/>
    </location>
</feature>
<evidence type="ECO:0000313" key="5">
    <source>
        <dbReference type="Proteomes" id="UP000230796"/>
    </source>
</evidence>
<dbReference type="Proteomes" id="UP000230796">
    <property type="component" value="Unassembled WGS sequence"/>
</dbReference>
<organism evidence="4 5">
    <name type="scientific">Candidatus Collierbacteria bacterium CG10_big_fil_rev_8_21_14_0_10_44_9</name>
    <dbReference type="NCBI Taxonomy" id="1974535"/>
    <lineage>
        <taxon>Bacteria</taxon>
        <taxon>Candidatus Collieribacteriota</taxon>
    </lineage>
</organism>
<feature type="compositionally biased region" description="Polar residues" evidence="2">
    <location>
        <begin position="402"/>
        <end position="418"/>
    </location>
</feature>
<protein>
    <submittedName>
        <fullName evidence="4">Uncharacterized protein</fullName>
    </submittedName>
</protein>
<name>A0A2H0VJ35_9BACT</name>
<reference evidence="5" key="1">
    <citation type="submission" date="2017-09" db="EMBL/GenBank/DDBJ databases">
        <title>Depth-based differentiation of microbial function through sediment-hosted aquifers and enrichment of novel symbionts in the deep terrestrial subsurface.</title>
        <authorList>
            <person name="Probst A.J."/>
            <person name="Ladd B."/>
            <person name="Jarett J.K."/>
            <person name="Geller-Mcgrath D.E."/>
            <person name="Sieber C.M.K."/>
            <person name="Emerson J.B."/>
            <person name="Anantharaman K."/>
            <person name="Thomas B.C."/>
            <person name="Malmstrom R."/>
            <person name="Stieglmeier M."/>
            <person name="Klingl A."/>
            <person name="Woyke T."/>
            <person name="Ryan C.M."/>
            <person name="Banfield J.F."/>
        </authorList>
    </citation>
    <scope>NUCLEOTIDE SEQUENCE [LARGE SCALE GENOMIC DNA]</scope>
</reference>
<feature type="compositionally biased region" description="Low complexity" evidence="2">
    <location>
        <begin position="285"/>
        <end position="295"/>
    </location>
</feature>
<keyword evidence="3" id="KW-0472">Membrane</keyword>
<evidence type="ECO:0000256" key="2">
    <source>
        <dbReference type="SAM" id="MobiDB-lite"/>
    </source>
</evidence>
<dbReference type="EMBL" id="PFAF01000024">
    <property type="protein sequence ID" value="PIR99088.1"/>
    <property type="molecule type" value="Genomic_DNA"/>
</dbReference>
<keyword evidence="3" id="KW-1133">Transmembrane helix</keyword>
<accession>A0A2H0VJ35</accession>
<keyword evidence="1" id="KW-0175">Coiled coil</keyword>
<evidence type="ECO:0000313" key="4">
    <source>
        <dbReference type="EMBL" id="PIR99088.1"/>
    </source>
</evidence>
<feature type="region of interest" description="Disordered" evidence="2">
    <location>
        <begin position="269"/>
        <end position="295"/>
    </location>
</feature>
<feature type="region of interest" description="Disordered" evidence="2">
    <location>
        <begin position="399"/>
        <end position="423"/>
    </location>
</feature>
<keyword evidence="3" id="KW-0812">Transmembrane</keyword>
<evidence type="ECO:0000256" key="3">
    <source>
        <dbReference type="SAM" id="Phobius"/>
    </source>
</evidence>